<dbReference type="RefSeq" id="WP_323437727.1">
    <property type="nucleotide sequence ID" value="NZ_JAYFUH010000043.1"/>
</dbReference>
<organism evidence="2 3">
    <name type="scientific">Stenotrophomonas capsici</name>
    <dbReference type="NCBI Taxonomy" id="3110230"/>
    <lineage>
        <taxon>Bacteria</taxon>
        <taxon>Pseudomonadati</taxon>
        <taxon>Pseudomonadota</taxon>
        <taxon>Gammaproteobacteria</taxon>
        <taxon>Lysobacterales</taxon>
        <taxon>Lysobacteraceae</taxon>
        <taxon>Stenotrophomonas</taxon>
    </lineage>
</organism>
<protein>
    <submittedName>
        <fullName evidence="2">Uncharacterized protein</fullName>
    </submittedName>
</protein>
<keyword evidence="1" id="KW-1133">Transmembrane helix</keyword>
<proteinExistence type="predicted"/>
<reference evidence="2 3" key="1">
    <citation type="submission" date="2023-12" db="EMBL/GenBank/DDBJ databases">
        <title>Stenotrophomonas guangdongensis sp. nov., isolated from wilted pepper plants (Capsicum annuum).</title>
        <authorList>
            <person name="Qiu M."/>
            <person name="Li Y."/>
            <person name="Liu Q."/>
            <person name="Zhang X."/>
            <person name="Huang Y."/>
            <person name="Guo R."/>
            <person name="Hu M."/>
            <person name="Zhou J."/>
            <person name="Zhou X."/>
        </authorList>
    </citation>
    <scope>NUCLEOTIDE SEQUENCE [LARGE SCALE GENOMIC DNA]</scope>
    <source>
        <strain evidence="2 3">MH1</strain>
    </source>
</reference>
<dbReference type="Proteomes" id="UP001301653">
    <property type="component" value="Unassembled WGS sequence"/>
</dbReference>
<gene>
    <name evidence="2" type="ORF">VA603_01420</name>
</gene>
<name>A0ABU5UYN1_9GAMM</name>
<feature type="transmembrane region" description="Helical" evidence="1">
    <location>
        <begin position="49"/>
        <end position="67"/>
    </location>
</feature>
<comment type="caution">
    <text evidence="2">The sequence shown here is derived from an EMBL/GenBank/DDBJ whole genome shotgun (WGS) entry which is preliminary data.</text>
</comment>
<accession>A0ABU5UYN1</accession>
<keyword evidence="1" id="KW-0472">Membrane</keyword>
<evidence type="ECO:0000313" key="2">
    <source>
        <dbReference type="EMBL" id="MEA5666198.1"/>
    </source>
</evidence>
<sequence length="131" mass="13536">VLALVGVYLYFVLNPDGFSGAPAAAAQTQSLLLSIWQGVTPIASTALRVIAPVVLILGALVFVAYLARRGAAPFDLSPVTNDLPSFLAVLIILTICLLPLSGLEVPSVLNNIALVVVGFYFGKRDTGGGAV</sequence>
<evidence type="ECO:0000313" key="3">
    <source>
        <dbReference type="Proteomes" id="UP001301653"/>
    </source>
</evidence>
<feature type="non-terminal residue" evidence="2">
    <location>
        <position position="1"/>
    </location>
</feature>
<dbReference type="EMBL" id="JAYFUH010000043">
    <property type="protein sequence ID" value="MEA5666198.1"/>
    <property type="molecule type" value="Genomic_DNA"/>
</dbReference>
<keyword evidence="3" id="KW-1185">Reference proteome</keyword>
<feature type="transmembrane region" description="Helical" evidence="1">
    <location>
        <begin position="79"/>
        <end position="100"/>
    </location>
</feature>
<keyword evidence="1" id="KW-0812">Transmembrane</keyword>
<evidence type="ECO:0000256" key="1">
    <source>
        <dbReference type="SAM" id="Phobius"/>
    </source>
</evidence>